<dbReference type="InterPro" id="IPR050183">
    <property type="entry name" value="DsbB"/>
</dbReference>
<dbReference type="EMBL" id="UGQS01000002">
    <property type="protein sequence ID" value="STZ76614.1"/>
    <property type="molecule type" value="Genomic_DNA"/>
</dbReference>
<evidence type="ECO:0000256" key="12">
    <source>
        <dbReference type="ARBA" id="ARBA00023186"/>
    </source>
</evidence>
<keyword evidence="11 14" id="KW-1015">Disulfide bond</keyword>
<dbReference type="InterPro" id="IPR023380">
    <property type="entry name" value="DsbB-like_sf"/>
</dbReference>
<feature type="transmembrane region" description="Helical" evidence="15">
    <location>
        <begin position="41"/>
        <end position="58"/>
    </location>
</feature>
<feature type="topological domain" description="Cytoplasmic" evidence="14">
    <location>
        <begin position="161"/>
        <end position="164"/>
    </location>
</feature>
<keyword evidence="4 14" id="KW-1003">Cell membrane</keyword>
<comment type="caution">
    <text evidence="14">Lacks conserved residue(s) required for the propagation of feature annotation.</text>
</comment>
<dbReference type="PANTHER" id="PTHR36570:SF3">
    <property type="entry name" value="DISULFIDE BOND FORMATION PROTEIN B"/>
    <property type="match status" value="1"/>
</dbReference>
<sequence>MMNVFRKALWLIVALSVLTACGSFFSQYVLGLNPCVLCILQRLSVLAVGLAAFSAALFRQVSKAGRVLGAVWVSVPAVYGAGVAVYQLWLQSLPAGEAPACGAPWTFRLRDWPLFEHWEFVVRGFGNCAVPDYFLGVPLPVWSVLYFGFVLLLVWAAWFKARHD</sequence>
<comment type="function">
    <text evidence="14">Required for disulfide bond formation in some periplasmic proteins. Acts by oxidizing the DsbA protein.</text>
</comment>
<dbReference type="InterPro" id="IPR003752">
    <property type="entry name" value="DiS_bond_form_DsbB/BdbC"/>
</dbReference>
<evidence type="ECO:0000256" key="2">
    <source>
        <dbReference type="ARBA" id="ARBA00008823"/>
    </source>
</evidence>
<feature type="topological domain" description="Cytoplasmic" evidence="14">
    <location>
        <begin position="1"/>
        <end position="8"/>
    </location>
</feature>
<dbReference type="Proteomes" id="UP000254651">
    <property type="component" value="Unassembled WGS sequence"/>
</dbReference>
<dbReference type="GO" id="GO:0006457">
    <property type="term" value="P:protein folding"/>
    <property type="evidence" value="ECO:0007669"/>
    <property type="project" value="InterPro"/>
</dbReference>
<dbReference type="InterPro" id="IPR022920">
    <property type="entry name" value="Disulphide_bond_form_DsbB"/>
</dbReference>
<feature type="transmembrane region" description="Helical" evidence="15">
    <location>
        <begin position="70"/>
        <end position="89"/>
    </location>
</feature>
<evidence type="ECO:0000256" key="9">
    <source>
        <dbReference type="ARBA" id="ARBA00023002"/>
    </source>
</evidence>
<evidence type="ECO:0000256" key="5">
    <source>
        <dbReference type="ARBA" id="ARBA00022519"/>
    </source>
</evidence>
<evidence type="ECO:0000313" key="17">
    <source>
        <dbReference type="Proteomes" id="UP000254651"/>
    </source>
</evidence>
<dbReference type="PANTHER" id="PTHR36570">
    <property type="entry name" value="DISULFIDE BOND FORMATION PROTEIN B"/>
    <property type="match status" value="1"/>
</dbReference>
<evidence type="ECO:0000256" key="6">
    <source>
        <dbReference type="ARBA" id="ARBA00022692"/>
    </source>
</evidence>
<dbReference type="AlphaFoldDB" id="A0A378UGW1"/>
<keyword evidence="9 14" id="KW-0560">Oxidoreductase</keyword>
<dbReference type="SUPFAM" id="SSF158442">
    <property type="entry name" value="DsbB-like"/>
    <property type="match status" value="1"/>
</dbReference>
<dbReference type="GO" id="GO:0005886">
    <property type="term" value="C:plasma membrane"/>
    <property type="evidence" value="ECO:0007669"/>
    <property type="project" value="UniProtKB-SubCell"/>
</dbReference>
<gene>
    <name evidence="14 16" type="primary">dsbB</name>
    <name evidence="16" type="ORF">NCTC10295_01389</name>
</gene>
<dbReference type="GO" id="GO:0009055">
    <property type="term" value="F:electron transfer activity"/>
    <property type="evidence" value="ECO:0007669"/>
    <property type="project" value="UniProtKB-UniRule"/>
</dbReference>
<dbReference type="GO" id="GO:0015035">
    <property type="term" value="F:protein-disulfide reductase activity"/>
    <property type="evidence" value="ECO:0007669"/>
    <property type="project" value="UniProtKB-UniRule"/>
</dbReference>
<evidence type="ECO:0000256" key="11">
    <source>
        <dbReference type="ARBA" id="ARBA00023157"/>
    </source>
</evidence>
<feature type="disulfide bond" description="Redox-active" evidence="14">
    <location>
        <begin position="35"/>
        <end position="38"/>
    </location>
</feature>
<keyword evidence="12 14" id="KW-0143">Chaperone</keyword>
<proteinExistence type="inferred from homology"/>
<evidence type="ECO:0000256" key="14">
    <source>
        <dbReference type="HAMAP-Rule" id="MF_00286"/>
    </source>
</evidence>
<evidence type="ECO:0000313" key="16">
    <source>
        <dbReference type="EMBL" id="STZ76614.1"/>
    </source>
</evidence>
<dbReference type="Pfam" id="PF02600">
    <property type="entry name" value="DsbB"/>
    <property type="match status" value="1"/>
</dbReference>
<comment type="subcellular location">
    <subcellularLocation>
        <location evidence="1">Cell inner membrane</location>
        <topology evidence="1">Multi-pass membrane protein</topology>
    </subcellularLocation>
    <subcellularLocation>
        <location evidence="14">Cell membrane</location>
        <topology evidence="14">Multi-pass membrane protein</topology>
    </subcellularLocation>
</comment>
<keyword evidence="3 14" id="KW-0813">Transport</keyword>
<name>A0A378UGW1_BERDE</name>
<evidence type="ECO:0000256" key="1">
    <source>
        <dbReference type="ARBA" id="ARBA00004429"/>
    </source>
</evidence>
<keyword evidence="17" id="KW-1185">Reference proteome</keyword>
<evidence type="ECO:0000256" key="8">
    <source>
        <dbReference type="ARBA" id="ARBA00022989"/>
    </source>
</evidence>
<evidence type="ECO:0000256" key="4">
    <source>
        <dbReference type="ARBA" id="ARBA00022475"/>
    </source>
</evidence>
<dbReference type="HAMAP" id="MF_00286">
    <property type="entry name" value="DsbB"/>
    <property type="match status" value="1"/>
</dbReference>
<dbReference type="Gene3D" id="1.20.1550.10">
    <property type="entry name" value="DsbB-like"/>
    <property type="match status" value="1"/>
</dbReference>
<dbReference type="PROSITE" id="PS51257">
    <property type="entry name" value="PROKAR_LIPOPROTEIN"/>
    <property type="match status" value="1"/>
</dbReference>
<keyword evidence="8 14" id="KW-1133">Transmembrane helix</keyword>
<evidence type="ECO:0000256" key="15">
    <source>
        <dbReference type="SAM" id="Phobius"/>
    </source>
</evidence>
<accession>A0A378UGW1</accession>
<evidence type="ECO:0000256" key="7">
    <source>
        <dbReference type="ARBA" id="ARBA00022982"/>
    </source>
</evidence>
<keyword evidence="5" id="KW-0997">Cell inner membrane</keyword>
<feature type="topological domain" description="Periplasmic" evidence="14">
    <location>
        <begin position="26"/>
        <end position="43"/>
    </location>
</feature>
<organism evidence="16 17">
    <name type="scientific">Bergeriella denitrificans</name>
    <name type="common">Neisseria denitrificans</name>
    <dbReference type="NCBI Taxonomy" id="494"/>
    <lineage>
        <taxon>Bacteria</taxon>
        <taxon>Pseudomonadati</taxon>
        <taxon>Pseudomonadota</taxon>
        <taxon>Betaproteobacteria</taxon>
        <taxon>Neisseriales</taxon>
        <taxon>Neisseriaceae</taxon>
        <taxon>Bergeriella</taxon>
    </lineage>
</organism>
<keyword evidence="7 14" id="KW-0249">Electron transport</keyword>
<reference evidence="16 17" key="1">
    <citation type="submission" date="2018-06" db="EMBL/GenBank/DDBJ databases">
        <authorList>
            <consortium name="Pathogen Informatics"/>
            <person name="Doyle S."/>
        </authorList>
    </citation>
    <scope>NUCLEOTIDE SEQUENCE [LARGE SCALE GENOMIC DNA]</scope>
    <source>
        <strain evidence="16 17">NCTC10295</strain>
    </source>
</reference>
<keyword evidence="10 14" id="KW-0472">Membrane</keyword>
<evidence type="ECO:0000256" key="3">
    <source>
        <dbReference type="ARBA" id="ARBA00022448"/>
    </source>
</evidence>
<evidence type="ECO:0000256" key="13">
    <source>
        <dbReference type="ARBA" id="ARBA00023284"/>
    </source>
</evidence>
<feature type="transmembrane region" description="Helical" evidence="15">
    <location>
        <begin position="139"/>
        <end position="159"/>
    </location>
</feature>
<keyword evidence="6 14" id="KW-0812">Transmembrane</keyword>
<keyword evidence="13 14" id="KW-0676">Redox-active center</keyword>
<evidence type="ECO:0000256" key="10">
    <source>
        <dbReference type="ARBA" id="ARBA00023136"/>
    </source>
</evidence>
<comment type="similarity">
    <text evidence="2 14">Belongs to the DsbB family.</text>
</comment>
<protein>
    <recommendedName>
        <fullName evidence="14">Disulfide bond formation protein B</fullName>
    </recommendedName>
    <alternativeName>
        <fullName evidence="14">Disulfide oxidoreductase</fullName>
    </alternativeName>
</protein>